<accession>A0A0A8Z1Y4</accession>
<protein>
    <submittedName>
        <fullName evidence="1">Uncharacterized protein</fullName>
    </submittedName>
</protein>
<sequence length="46" mass="5296">MVYSCLGCFSQANQDQDDQFLPELTRQNRVLSVIFTCNVSWREVGP</sequence>
<evidence type="ECO:0000313" key="1">
    <source>
        <dbReference type="EMBL" id="JAD32821.1"/>
    </source>
</evidence>
<dbReference type="EMBL" id="GBRH01265074">
    <property type="protein sequence ID" value="JAD32821.1"/>
    <property type="molecule type" value="Transcribed_RNA"/>
</dbReference>
<name>A0A0A8Z1Y4_ARUDO</name>
<organism evidence="1">
    <name type="scientific">Arundo donax</name>
    <name type="common">Giant reed</name>
    <name type="synonym">Donax arundinaceus</name>
    <dbReference type="NCBI Taxonomy" id="35708"/>
    <lineage>
        <taxon>Eukaryota</taxon>
        <taxon>Viridiplantae</taxon>
        <taxon>Streptophyta</taxon>
        <taxon>Embryophyta</taxon>
        <taxon>Tracheophyta</taxon>
        <taxon>Spermatophyta</taxon>
        <taxon>Magnoliopsida</taxon>
        <taxon>Liliopsida</taxon>
        <taxon>Poales</taxon>
        <taxon>Poaceae</taxon>
        <taxon>PACMAD clade</taxon>
        <taxon>Arundinoideae</taxon>
        <taxon>Arundineae</taxon>
        <taxon>Arundo</taxon>
    </lineage>
</organism>
<reference evidence="1" key="1">
    <citation type="submission" date="2014-09" db="EMBL/GenBank/DDBJ databases">
        <authorList>
            <person name="Magalhaes I.L.F."/>
            <person name="Oliveira U."/>
            <person name="Santos F.R."/>
            <person name="Vidigal T.H.D.A."/>
            <person name="Brescovit A.D."/>
            <person name="Santos A.J."/>
        </authorList>
    </citation>
    <scope>NUCLEOTIDE SEQUENCE</scope>
    <source>
        <tissue evidence="1">Shoot tissue taken approximately 20 cm above the soil surface</tissue>
    </source>
</reference>
<reference evidence="1" key="2">
    <citation type="journal article" date="2015" name="Data Brief">
        <title>Shoot transcriptome of the giant reed, Arundo donax.</title>
        <authorList>
            <person name="Barrero R.A."/>
            <person name="Guerrero F.D."/>
            <person name="Moolhuijzen P."/>
            <person name="Goolsby J.A."/>
            <person name="Tidwell J."/>
            <person name="Bellgard S.E."/>
            <person name="Bellgard M.I."/>
        </authorList>
    </citation>
    <scope>NUCLEOTIDE SEQUENCE</scope>
    <source>
        <tissue evidence="1">Shoot tissue taken approximately 20 cm above the soil surface</tissue>
    </source>
</reference>
<dbReference type="AlphaFoldDB" id="A0A0A8Z1Y4"/>
<proteinExistence type="predicted"/>